<keyword evidence="3" id="KW-1185">Reference proteome</keyword>
<feature type="transmembrane region" description="Helical" evidence="1">
    <location>
        <begin position="7"/>
        <end position="26"/>
    </location>
</feature>
<evidence type="ECO:0000256" key="1">
    <source>
        <dbReference type="SAM" id="Phobius"/>
    </source>
</evidence>
<sequence length="204" mass="22771">MTVLSARYVIAIVVNVALPALAYRIAIGHFGVVGALIASALPLVVWMTFDLTRYRHFDALSGIVLAGIVMSLLVLLSGADGWLRNSREPAVSGVIGMFFLLSLFLDRPLVYYLARSTLSREQQGREADFDDRWATRPALARSIRLMTAVWGAGLVGENLARLWITLHLPDTDANRLSTFVSYATYAALTVWTMFYRNRYIKRQA</sequence>
<feature type="transmembrane region" description="Helical" evidence="1">
    <location>
        <begin position="59"/>
        <end position="79"/>
    </location>
</feature>
<name>A0A157ZDI4_9BURK</name>
<reference evidence="2" key="1">
    <citation type="submission" date="2016-01" db="EMBL/GenBank/DDBJ databases">
        <authorList>
            <person name="Peeters C."/>
        </authorList>
    </citation>
    <scope>NUCLEOTIDE SEQUENCE</scope>
    <source>
        <strain evidence="2">LMG 29322</strain>
    </source>
</reference>
<dbReference type="STRING" id="1777140.AWB79_00693"/>
<gene>
    <name evidence="2" type="ORF">AWB79_00693</name>
</gene>
<proteinExistence type="predicted"/>
<evidence type="ECO:0000313" key="2">
    <source>
        <dbReference type="EMBL" id="SAK43590.1"/>
    </source>
</evidence>
<dbReference type="EMBL" id="FCOA02000002">
    <property type="protein sequence ID" value="SAK43590.1"/>
    <property type="molecule type" value="Genomic_DNA"/>
</dbReference>
<protein>
    <submittedName>
        <fullName evidence="2">Membrane protein</fullName>
    </submittedName>
</protein>
<dbReference type="AlphaFoldDB" id="A0A157ZDI4"/>
<feature type="transmembrane region" description="Helical" evidence="1">
    <location>
        <begin position="176"/>
        <end position="195"/>
    </location>
</feature>
<dbReference type="OrthoDB" id="7062026at2"/>
<feature type="transmembrane region" description="Helical" evidence="1">
    <location>
        <begin position="32"/>
        <end position="52"/>
    </location>
</feature>
<keyword evidence="1" id="KW-0472">Membrane</keyword>
<comment type="caution">
    <text evidence="2">The sequence shown here is derived from an EMBL/GenBank/DDBJ whole genome shotgun (WGS) entry which is preliminary data.</text>
</comment>
<dbReference type="NCBIfam" id="NF041646">
    <property type="entry name" value="VC0807_fam"/>
    <property type="match status" value="1"/>
</dbReference>
<accession>A0A157ZDI4</accession>
<organism evidence="2 3">
    <name type="scientific">Caballeronia hypogeia</name>
    <dbReference type="NCBI Taxonomy" id="1777140"/>
    <lineage>
        <taxon>Bacteria</taxon>
        <taxon>Pseudomonadati</taxon>
        <taxon>Pseudomonadota</taxon>
        <taxon>Betaproteobacteria</taxon>
        <taxon>Burkholderiales</taxon>
        <taxon>Burkholderiaceae</taxon>
        <taxon>Caballeronia</taxon>
    </lineage>
</organism>
<dbReference type="RefSeq" id="WP_061166447.1">
    <property type="nucleotide sequence ID" value="NZ_FCOA02000002.1"/>
</dbReference>
<evidence type="ECO:0000313" key="3">
    <source>
        <dbReference type="Proteomes" id="UP000054851"/>
    </source>
</evidence>
<keyword evidence="1" id="KW-1133">Transmembrane helix</keyword>
<feature type="transmembrane region" description="Helical" evidence="1">
    <location>
        <begin position="91"/>
        <end position="114"/>
    </location>
</feature>
<dbReference type="Proteomes" id="UP000054851">
    <property type="component" value="Unassembled WGS sequence"/>
</dbReference>
<keyword evidence="1" id="KW-0812">Transmembrane</keyword>